<evidence type="ECO:0000256" key="1">
    <source>
        <dbReference type="SAM" id="Coils"/>
    </source>
</evidence>
<organism evidence="2 3">
    <name type="scientific">Candidatus Nealsonbacteria bacterium CG08_land_8_20_14_0_20_38_20</name>
    <dbReference type="NCBI Taxonomy" id="1974705"/>
    <lineage>
        <taxon>Bacteria</taxon>
        <taxon>Candidatus Nealsoniibacteriota</taxon>
    </lineage>
</organism>
<sequence length="128" mass="15158">MPGSPEKFAPPKIELEGKHDKMVVNIENRKREIVSEFRKTGNENLLNDLDNTLRKLSDAESEQIKEFLKRGLISKEDYDRQKKDLDQKLKETVKRQMRRSWGRIIPLEEYNEIFKSVPEEIAEEQKNS</sequence>
<protein>
    <submittedName>
        <fullName evidence="2">Uncharacterized protein</fullName>
    </submittedName>
</protein>
<evidence type="ECO:0000313" key="3">
    <source>
        <dbReference type="Proteomes" id="UP000230088"/>
    </source>
</evidence>
<dbReference type="EMBL" id="PEYD01000020">
    <property type="protein sequence ID" value="PIS39594.1"/>
    <property type="molecule type" value="Genomic_DNA"/>
</dbReference>
<name>A0A2H0YM70_9BACT</name>
<reference evidence="3" key="1">
    <citation type="submission" date="2017-09" db="EMBL/GenBank/DDBJ databases">
        <title>Depth-based differentiation of microbial function through sediment-hosted aquifers and enrichment of novel symbionts in the deep terrestrial subsurface.</title>
        <authorList>
            <person name="Probst A.J."/>
            <person name="Ladd B."/>
            <person name="Jarett J.K."/>
            <person name="Geller-Mcgrath D.E."/>
            <person name="Sieber C.M.K."/>
            <person name="Emerson J.B."/>
            <person name="Anantharaman K."/>
            <person name="Thomas B.C."/>
            <person name="Malmstrom R."/>
            <person name="Stieglmeier M."/>
            <person name="Klingl A."/>
            <person name="Woyke T."/>
            <person name="Ryan C.M."/>
            <person name="Banfield J.F."/>
        </authorList>
    </citation>
    <scope>NUCLEOTIDE SEQUENCE [LARGE SCALE GENOMIC DNA]</scope>
</reference>
<feature type="coiled-coil region" evidence="1">
    <location>
        <begin position="42"/>
        <end position="95"/>
    </location>
</feature>
<gene>
    <name evidence="2" type="ORF">COT33_01070</name>
</gene>
<evidence type="ECO:0000313" key="2">
    <source>
        <dbReference type="EMBL" id="PIS39594.1"/>
    </source>
</evidence>
<keyword evidence="1" id="KW-0175">Coiled coil</keyword>
<proteinExistence type="predicted"/>
<comment type="caution">
    <text evidence="2">The sequence shown here is derived from an EMBL/GenBank/DDBJ whole genome shotgun (WGS) entry which is preliminary data.</text>
</comment>
<dbReference type="Proteomes" id="UP000230088">
    <property type="component" value="Unassembled WGS sequence"/>
</dbReference>
<accession>A0A2H0YM70</accession>
<dbReference type="AlphaFoldDB" id="A0A2H0YM70"/>